<evidence type="ECO:0000313" key="11">
    <source>
        <dbReference type="EMBL" id="GAA1961960.1"/>
    </source>
</evidence>
<organism evidence="11 12">
    <name type="scientific">Amycolatopsis minnesotensis</name>
    <dbReference type="NCBI Taxonomy" id="337894"/>
    <lineage>
        <taxon>Bacteria</taxon>
        <taxon>Bacillati</taxon>
        <taxon>Actinomycetota</taxon>
        <taxon>Actinomycetes</taxon>
        <taxon>Pseudonocardiales</taxon>
        <taxon>Pseudonocardiaceae</taxon>
        <taxon>Amycolatopsis</taxon>
    </lineage>
</organism>
<evidence type="ECO:0000256" key="7">
    <source>
        <dbReference type="ARBA" id="ARBA00022833"/>
    </source>
</evidence>
<gene>
    <name evidence="11" type="ORF">GCM10009754_36350</name>
</gene>
<dbReference type="InterPro" id="IPR007115">
    <property type="entry name" value="6-PTP_synth/QueD"/>
</dbReference>
<comment type="catalytic activity">
    <reaction evidence="10">
        <text>7,8-dihydroneopterin 3'-triphosphate + H2O = 6-carboxy-5,6,7,8-tetrahydropterin + triphosphate + acetaldehyde + 2 H(+)</text>
        <dbReference type="Rhea" id="RHEA:27966"/>
        <dbReference type="ChEBI" id="CHEBI:15343"/>
        <dbReference type="ChEBI" id="CHEBI:15377"/>
        <dbReference type="ChEBI" id="CHEBI:15378"/>
        <dbReference type="ChEBI" id="CHEBI:18036"/>
        <dbReference type="ChEBI" id="CHEBI:58462"/>
        <dbReference type="ChEBI" id="CHEBI:61032"/>
        <dbReference type="EC" id="4.1.2.50"/>
    </reaction>
</comment>
<evidence type="ECO:0000256" key="6">
    <source>
        <dbReference type="ARBA" id="ARBA00022723"/>
    </source>
</evidence>
<sequence length="142" mass="15559">MASTVTISHNFETAHRLPHLPGKCVSLHGHSWWAEVTVTALAADAAGMVVEFGPFKKMLRGWIDDNFDHGVLLGADDPLVPLLRGQDCKVYELPVWPTVENVAAHLAEVGDELLATVDHAYGARVTRVEVRETHVNRAGWCA</sequence>
<comment type="pathway">
    <text evidence="2">Purine metabolism; 7-cyano-7-deazaguanine biosynthesis.</text>
</comment>
<dbReference type="InterPro" id="IPR038418">
    <property type="entry name" value="6-PTP_synth/QueD_sf"/>
</dbReference>
<comment type="cofactor">
    <cofactor evidence="1">
        <name>Zn(2+)</name>
        <dbReference type="ChEBI" id="CHEBI:29105"/>
    </cofactor>
</comment>
<dbReference type="EMBL" id="BAAANN010000013">
    <property type="protein sequence ID" value="GAA1961960.1"/>
    <property type="molecule type" value="Genomic_DNA"/>
</dbReference>
<reference evidence="11 12" key="1">
    <citation type="journal article" date="2019" name="Int. J. Syst. Evol. Microbiol.">
        <title>The Global Catalogue of Microorganisms (GCM) 10K type strain sequencing project: providing services to taxonomists for standard genome sequencing and annotation.</title>
        <authorList>
            <consortium name="The Broad Institute Genomics Platform"/>
            <consortium name="The Broad Institute Genome Sequencing Center for Infectious Disease"/>
            <person name="Wu L."/>
            <person name="Ma J."/>
        </authorList>
    </citation>
    <scope>NUCLEOTIDE SEQUENCE [LARGE SCALE GENOMIC DNA]</scope>
    <source>
        <strain evidence="11 12">JCM 14545</strain>
    </source>
</reference>
<dbReference type="Pfam" id="PF01242">
    <property type="entry name" value="PTPS"/>
    <property type="match status" value="1"/>
</dbReference>
<evidence type="ECO:0000256" key="9">
    <source>
        <dbReference type="ARBA" id="ARBA00031449"/>
    </source>
</evidence>
<name>A0ABN2R1F5_9PSEU</name>
<evidence type="ECO:0000313" key="12">
    <source>
        <dbReference type="Proteomes" id="UP001501116"/>
    </source>
</evidence>
<dbReference type="EC" id="4.1.2.50" evidence="4"/>
<evidence type="ECO:0000256" key="8">
    <source>
        <dbReference type="ARBA" id="ARBA00023239"/>
    </source>
</evidence>
<protein>
    <recommendedName>
        <fullName evidence="5">6-carboxy-5,6,7,8-tetrahydropterin synthase</fullName>
        <ecNumber evidence="4">4.1.2.50</ecNumber>
    </recommendedName>
    <alternativeName>
        <fullName evidence="9">Queuosine biosynthesis protein QueD</fullName>
    </alternativeName>
</protein>
<evidence type="ECO:0000256" key="5">
    <source>
        <dbReference type="ARBA" id="ARBA00018141"/>
    </source>
</evidence>
<keyword evidence="6" id="KW-0479">Metal-binding</keyword>
<keyword evidence="8" id="KW-0456">Lyase</keyword>
<dbReference type="Proteomes" id="UP001501116">
    <property type="component" value="Unassembled WGS sequence"/>
</dbReference>
<accession>A0ABN2R1F5</accession>
<dbReference type="RefSeq" id="WP_344419590.1">
    <property type="nucleotide sequence ID" value="NZ_BAAANN010000013.1"/>
</dbReference>
<comment type="similarity">
    <text evidence="3">Belongs to the PTPS family. QueD subfamily.</text>
</comment>
<evidence type="ECO:0000256" key="1">
    <source>
        <dbReference type="ARBA" id="ARBA00001947"/>
    </source>
</evidence>
<dbReference type="PANTHER" id="PTHR12589:SF7">
    <property type="entry name" value="6-PYRUVOYL TETRAHYDROBIOPTERIN SYNTHASE"/>
    <property type="match status" value="1"/>
</dbReference>
<comment type="caution">
    <text evidence="11">The sequence shown here is derived from an EMBL/GenBank/DDBJ whole genome shotgun (WGS) entry which is preliminary data.</text>
</comment>
<evidence type="ECO:0000256" key="3">
    <source>
        <dbReference type="ARBA" id="ARBA00008900"/>
    </source>
</evidence>
<evidence type="ECO:0000256" key="4">
    <source>
        <dbReference type="ARBA" id="ARBA00012982"/>
    </source>
</evidence>
<keyword evidence="12" id="KW-1185">Reference proteome</keyword>
<dbReference type="Gene3D" id="3.30.479.10">
    <property type="entry name" value="6-pyruvoyl tetrahydropterin synthase/QueD"/>
    <property type="match status" value="1"/>
</dbReference>
<dbReference type="SUPFAM" id="SSF55620">
    <property type="entry name" value="Tetrahydrobiopterin biosynthesis enzymes-like"/>
    <property type="match status" value="1"/>
</dbReference>
<evidence type="ECO:0000256" key="2">
    <source>
        <dbReference type="ARBA" id="ARBA00005061"/>
    </source>
</evidence>
<proteinExistence type="inferred from homology"/>
<keyword evidence="7" id="KW-0862">Zinc</keyword>
<dbReference type="PANTHER" id="PTHR12589">
    <property type="entry name" value="PYRUVOYL TETRAHYDROBIOPTERIN SYNTHASE"/>
    <property type="match status" value="1"/>
</dbReference>
<evidence type="ECO:0000256" key="10">
    <source>
        <dbReference type="ARBA" id="ARBA00048807"/>
    </source>
</evidence>